<dbReference type="OrthoDB" id="44061at2759"/>
<dbReference type="InterPro" id="IPR036249">
    <property type="entry name" value="Thioredoxin-like_sf"/>
</dbReference>
<evidence type="ECO:0000256" key="1">
    <source>
        <dbReference type="ARBA" id="ARBA00022448"/>
    </source>
</evidence>
<evidence type="ECO:0000256" key="3">
    <source>
        <dbReference type="ARBA" id="ARBA00023157"/>
    </source>
</evidence>
<evidence type="ECO:0000259" key="5">
    <source>
        <dbReference type="Pfam" id="PF00462"/>
    </source>
</evidence>
<keyword evidence="4" id="KW-0676">Redox-active center</keyword>
<dbReference type="FunFam" id="3.40.30.10:FF:000026">
    <property type="entry name" value="Glutaredoxin 2"/>
    <property type="match status" value="1"/>
</dbReference>
<organism evidence="6 7">
    <name type="scientific">Saprolegnia diclina (strain VS20)</name>
    <dbReference type="NCBI Taxonomy" id="1156394"/>
    <lineage>
        <taxon>Eukaryota</taxon>
        <taxon>Sar</taxon>
        <taxon>Stramenopiles</taxon>
        <taxon>Oomycota</taxon>
        <taxon>Saprolegniomycetes</taxon>
        <taxon>Saprolegniales</taxon>
        <taxon>Saprolegniaceae</taxon>
        <taxon>Saprolegnia</taxon>
    </lineage>
</organism>
<dbReference type="InterPro" id="IPR011767">
    <property type="entry name" value="GLR_AS"/>
</dbReference>
<dbReference type="RefSeq" id="XP_008610243.1">
    <property type="nucleotide sequence ID" value="XM_008612021.1"/>
</dbReference>
<dbReference type="GO" id="GO:0034599">
    <property type="term" value="P:cellular response to oxidative stress"/>
    <property type="evidence" value="ECO:0007669"/>
    <property type="project" value="TreeGrafter"/>
</dbReference>
<dbReference type="FunCoup" id="T0S0G9">
    <property type="interactions" value="93"/>
</dbReference>
<dbReference type="EMBL" id="JH767148">
    <property type="protein sequence ID" value="EQC36137.1"/>
    <property type="molecule type" value="Genomic_DNA"/>
</dbReference>
<accession>T0S0G9</accession>
<dbReference type="PANTHER" id="PTHR45694">
    <property type="entry name" value="GLUTAREDOXIN 2"/>
    <property type="match status" value="1"/>
</dbReference>
<evidence type="ECO:0000256" key="4">
    <source>
        <dbReference type="ARBA" id="ARBA00023284"/>
    </source>
</evidence>
<dbReference type="AlphaFoldDB" id="T0S0G9"/>
<evidence type="ECO:0000313" key="7">
    <source>
        <dbReference type="Proteomes" id="UP000030762"/>
    </source>
</evidence>
<keyword evidence="3" id="KW-1015">Disulfide bond</keyword>
<dbReference type="Proteomes" id="UP000030762">
    <property type="component" value="Unassembled WGS sequence"/>
</dbReference>
<keyword evidence="1" id="KW-0813">Transport</keyword>
<proteinExistence type="predicted"/>
<dbReference type="InterPro" id="IPR002109">
    <property type="entry name" value="Glutaredoxin"/>
</dbReference>
<dbReference type="SUPFAM" id="SSF52833">
    <property type="entry name" value="Thioredoxin-like"/>
    <property type="match status" value="1"/>
</dbReference>
<dbReference type="GO" id="GO:0005737">
    <property type="term" value="C:cytoplasm"/>
    <property type="evidence" value="ECO:0007669"/>
    <property type="project" value="TreeGrafter"/>
</dbReference>
<dbReference type="InterPro" id="IPR011899">
    <property type="entry name" value="Glutaredoxin_euk/vir"/>
</dbReference>
<dbReference type="VEuPathDB" id="FungiDB:SDRG_06253"/>
<name>T0S0G9_SAPDV</name>
<sequence length="104" mass="11190">MSGKAFVQDALAKNGVTVFSKTYCPYCTKAKNVLTSVGVPYVVYDLDNLANGDEIMDALIELTGRDTVPNVFVKATTIGGGDDVTQLHREGKLVPLLQKEGLLQ</sequence>
<dbReference type="GO" id="GO:0015038">
    <property type="term" value="F:glutathione disulfide oxidoreductase activity"/>
    <property type="evidence" value="ECO:0007669"/>
    <property type="project" value="TreeGrafter"/>
</dbReference>
<keyword evidence="7" id="KW-1185">Reference proteome</keyword>
<dbReference type="PROSITE" id="PS51354">
    <property type="entry name" value="GLUTAREDOXIN_2"/>
    <property type="match status" value="1"/>
</dbReference>
<dbReference type="CDD" id="cd03419">
    <property type="entry name" value="GRX_GRXh_1_2_like"/>
    <property type="match status" value="1"/>
</dbReference>
<evidence type="ECO:0000313" key="6">
    <source>
        <dbReference type="EMBL" id="EQC36137.1"/>
    </source>
</evidence>
<gene>
    <name evidence="6" type="ORF">SDRG_06253</name>
</gene>
<evidence type="ECO:0000256" key="2">
    <source>
        <dbReference type="ARBA" id="ARBA00022982"/>
    </source>
</evidence>
<dbReference type="GeneID" id="19946980"/>
<dbReference type="STRING" id="1156394.T0S0G9"/>
<dbReference type="InParanoid" id="T0S0G9"/>
<dbReference type="Gene3D" id="3.40.30.10">
    <property type="entry name" value="Glutaredoxin"/>
    <property type="match status" value="1"/>
</dbReference>
<keyword evidence="2" id="KW-0249">Electron transport</keyword>
<dbReference type="PANTHER" id="PTHR45694:SF18">
    <property type="entry name" value="GLUTAREDOXIN-1-RELATED"/>
    <property type="match status" value="1"/>
</dbReference>
<dbReference type="Pfam" id="PF00462">
    <property type="entry name" value="Glutaredoxin"/>
    <property type="match status" value="1"/>
</dbReference>
<feature type="domain" description="Glutaredoxin" evidence="5">
    <location>
        <begin position="16"/>
        <end position="74"/>
    </location>
</feature>
<reference evidence="6 7" key="1">
    <citation type="submission" date="2012-04" db="EMBL/GenBank/DDBJ databases">
        <title>The Genome Sequence of Saprolegnia declina VS20.</title>
        <authorList>
            <consortium name="The Broad Institute Genome Sequencing Platform"/>
            <person name="Russ C."/>
            <person name="Nusbaum C."/>
            <person name="Tyler B."/>
            <person name="van West P."/>
            <person name="Dieguez-Uribeondo J."/>
            <person name="de Bruijn I."/>
            <person name="Tripathy S."/>
            <person name="Jiang R."/>
            <person name="Young S.K."/>
            <person name="Zeng Q."/>
            <person name="Gargeya S."/>
            <person name="Fitzgerald M."/>
            <person name="Haas B."/>
            <person name="Abouelleil A."/>
            <person name="Alvarado L."/>
            <person name="Arachchi H.M."/>
            <person name="Berlin A."/>
            <person name="Chapman S.B."/>
            <person name="Goldberg J."/>
            <person name="Griggs A."/>
            <person name="Gujja S."/>
            <person name="Hansen M."/>
            <person name="Howarth C."/>
            <person name="Imamovic A."/>
            <person name="Larimer J."/>
            <person name="McCowen C."/>
            <person name="Montmayeur A."/>
            <person name="Murphy C."/>
            <person name="Neiman D."/>
            <person name="Pearson M."/>
            <person name="Priest M."/>
            <person name="Roberts A."/>
            <person name="Saif S."/>
            <person name="Shea T."/>
            <person name="Sisk P."/>
            <person name="Sykes S."/>
            <person name="Wortman J."/>
            <person name="Nusbaum C."/>
            <person name="Birren B."/>
        </authorList>
    </citation>
    <scope>NUCLEOTIDE SEQUENCE [LARGE SCALE GENOMIC DNA]</scope>
    <source>
        <strain evidence="6 7">VS20</strain>
    </source>
</reference>
<dbReference type="OMA" id="YCHKARA"/>
<dbReference type="PROSITE" id="PS00195">
    <property type="entry name" value="GLUTAREDOXIN_1"/>
    <property type="match status" value="1"/>
</dbReference>
<protein>
    <recommendedName>
        <fullName evidence="5">Glutaredoxin domain-containing protein</fullName>
    </recommendedName>
</protein>
<dbReference type="InterPro" id="IPR014025">
    <property type="entry name" value="Glutaredoxin_subgr"/>
</dbReference>
<dbReference type="eggNOG" id="KOG1752">
    <property type="taxonomic scope" value="Eukaryota"/>
</dbReference>
<dbReference type="NCBIfam" id="TIGR02180">
    <property type="entry name" value="GRX_euk"/>
    <property type="match status" value="1"/>
</dbReference>
<dbReference type="PRINTS" id="PR00160">
    <property type="entry name" value="GLUTAREDOXIN"/>
</dbReference>